<protein>
    <recommendedName>
        <fullName evidence="3 6">Arabinogalactan endo-beta-1,4-galactanase</fullName>
        <ecNumber evidence="3 6">3.2.1.89</ecNumber>
    </recommendedName>
</protein>
<feature type="chain" id="PRO_5044979251" description="Arabinogalactan endo-beta-1,4-galactanase" evidence="6">
    <location>
        <begin position="30"/>
        <end position="480"/>
    </location>
</feature>
<feature type="domain" description="Alpha-L-arabinofuranosidase B arabinose-binding" evidence="7">
    <location>
        <begin position="349"/>
        <end position="477"/>
    </location>
</feature>
<dbReference type="EMBL" id="JAUSTI010000007">
    <property type="protein sequence ID" value="MDQ0171326.1"/>
    <property type="molecule type" value="Genomic_DNA"/>
</dbReference>
<evidence type="ECO:0000256" key="6">
    <source>
        <dbReference type="RuleBase" id="RU361192"/>
    </source>
</evidence>
<dbReference type="InterPro" id="IPR036195">
    <property type="entry name" value="AbfB_ABD_sf"/>
</dbReference>
<dbReference type="Pfam" id="PF07745">
    <property type="entry name" value="Glyco_hydro_53"/>
    <property type="match status" value="1"/>
</dbReference>
<evidence type="ECO:0000256" key="2">
    <source>
        <dbReference type="ARBA" id="ARBA00010687"/>
    </source>
</evidence>
<reference evidence="8 9" key="1">
    <citation type="submission" date="2023-07" db="EMBL/GenBank/DDBJ databases">
        <title>Sorghum-associated microbial communities from plants grown in Nebraska, USA.</title>
        <authorList>
            <person name="Schachtman D."/>
        </authorList>
    </citation>
    <scope>NUCLEOTIDE SEQUENCE [LARGE SCALE GENOMIC DNA]</scope>
    <source>
        <strain evidence="8 9">DS1314</strain>
    </source>
</reference>
<dbReference type="RefSeq" id="WP_307216584.1">
    <property type="nucleotide sequence ID" value="NZ_JAUSTI010000007.1"/>
</dbReference>
<keyword evidence="6" id="KW-0732">Signal</keyword>
<organism evidence="8 9">
    <name type="scientific">Paenibacillus tundrae</name>
    <dbReference type="NCBI Taxonomy" id="528187"/>
    <lineage>
        <taxon>Bacteria</taxon>
        <taxon>Bacillati</taxon>
        <taxon>Bacillota</taxon>
        <taxon>Bacilli</taxon>
        <taxon>Bacillales</taxon>
        <taxon>Paenibacillaceae</taxon>
        <taxon>Paenibacillus</taxon>
    </lineage>
</organism>
<evidence type="ECO:0000313" key="8">
    <source>
        <dbReference type="EMBL" id="MDQ0171326.1"/>
    </source>
</evidence>
<evidence type="ECO:0000259" key="7">
    <source>
        <dbReference type="Pfam" id="PF05270"/>
    </source>
</evidence>
<gene>
    <name evidence="8" type="ORF">J2T19_002788</name>
</gene>
<dbReference type="Gene3D" id="3.20.20.80">
    <property type="entry name" value="Glycosidases"/>
    <property type="match status" value="1"/>
</dbReference>
<keyword evidence="9" id="KW-1185">Reference proteome</keyword>
<dbReference type="SUPFAM" id="SSF51445">
    <property type="entry name" value="(Trans)glycosidases"/>
    <property type="match status" value="1"/>
</dbReference>
<dbReference type="InterPro" id="IPR011683">
    <property type="entry name" value="Glyco_hydro_53"/>
</dbReference>
<dbReference type="CDD" id="cd23399">
    <property type="entry name" value="beta-trefoil_ABD_ABFB"/>
    <property type="match status" value="1"/>
</dbReference>
<comment type="caution">
    <text evidence="8">The sequence shown here is derived from an EMBL/GenBank/DDBJ whole genome shotgun (WGS) entry which is preliminary data.</text>
</comment>
<sequence>MKKFMAKISAVTLIVALFFSLFQPNSIHAETEDRTFAYGADISILPLLEAQGDKFFYKDGTEGDLIDILQEEFGINAVRIRTWVNPNDVDRYADQEGSIALAKRAHAKGMEIMIDFHYGDTWNSVGGQVAPVAWQGLSYEDMKTTLYDYTFNYMTALTNEGIIPKWVQIGNETNSGIVGWQGSLRNPVQMVGLFNAGYDAVKAVSPSSVAMIHLAGPQRDLESFLDPFFNNGGKTDLIGFSSYAGVNDIQFVGERAEYLHNKYNKPVMMAEVGGRWDRGTQTKRAIDSWINLMKRIGGNDSGVFYWAPETLPPGPEGGYDMGARDTNGQWTPAMDAFRDASGAGREIKRIESYNFPGRFLRHANFQARIDQNVSPLDDSKFKIVPGLAGGGTISFESTNFPGYYLKHSNYQLVLVESDGTTAFNRDASFMRVPGLADPALASYQSYNVPDRYVRHSNYQLRIDSINDTTSKADATFREVQ</sequence>
<dbReference type="Proteomes" id="UP001233836">
    <property type="component" value="Unassembled WGS sequence"/>
</dbReference>
<evidence type="ECO:0000313" key="9">
    <source>
        <dbReference type="Proteomes" id="UP001233836"/>
    </source>
</evidence>
<evidence type="ECO:0000256" key="3">
    <source>
        <dbReference type="ARBA" id="ARBA00012556"/>
    </source>
</evidence>
<evidence type="ECO:0000256" key="5">
    <source>
        <dbReference type="ARBA" id="ARBA00023295"/>
    </source>
</evidence>
<dbReference type="SUPFAM" id="SSF110221">
    <property type="entry name" value="AbfB domain"/>
    <property type="match status" value="1"/>
</dbReference>
<evidence type="ECO:0000256" key="1">
    <source>
        <dbReference type="ARBA" id="ARBA00001695"/>
    </source>
</evidence>
<dbReference type="InterPro" id="IPR007934">
    <property type="entry name" value="AbfB_ABD"/>
</dbReference>
<dbReference type="InterPro" id="IPR017853">
    <property type="entry name" value="GH"/>
</dbReference>
<name>A0ABT9WDJ6_9BACL</name>
<proteinExistence type="inferred from homology"/>
<keyword evidence="5 6" id="KW-0326">Glycosidase</keyword>
<dbReference type="EC" id="3.2.1.89" evidence="3 6"/>
<comment type="catalytic activity">
    <reaction evidence="1 6">
        <text>The enzyme specifically hydrolyzes (1-&gt;4)-beta-D-galactosidic linkages in type I arabinogalactans.</text>
        <dbReference type="EC" id="3.2.1.89"/>
    </reaction>
</comment>
<dbReference type="Gene3D" id="2.80.10.50">
    <property type="match status" value="1"/>
</dbReference>
<dbReference type="PANTHER" id="PTHR34983">
    <property type="entry name" value="ARABINOGALACTAN ENDO-BETA-1,4-GALACTANASE A"/>
    <property type="match status" value="1"/>
</dbReference>
<comment type="similarity">
    <text evidence="2 6">Belongs to the glycosyl hydrolase 53 family.</text>
</comment>
<evidence type="ECO:0000256" key="4">
    <source>
        <dbReference type="ARBA" id="ARBA00022801"/>
    </source>
</evidence>
<dbReference type="Pfam" id="PF05270">
    <property type="entry name" value="AbfB"/>
    <property type="match status" value="1"/>
</dbReference>
<keyword evidence="4 6" id="KW-0378">Hydrolase</keyword>
<feature type="signal peptide" evidence="6">
    <location>
        <begin position="1"/>
        <end position="29"/>
    </location>
</feature>
<dbReference type="PANTHER" id="PTHR34983:SF1">
    <property type="entry name" value="ARABINOGALACTAN ENDO-BETA-1,4-GALACTANASE A"/>
    <property type="match status" value="1"/>
</dbReference>
<accession>A0ABT9WDJ6</accession>